<dbReference type="NCBIfam" id="TIGR03619">
    <property type="entry name" value="F420_Rv2161c"/>
    <property type="match status" value="1"/>
</dbReference>
<keyword evidence="1" id="KW-0560">Oxidoreductase</keyword>
<dbReference type="SUPFAM" id="SSF51679">
    <property type="entry name" value="Bacterial luciferase-like"/>
    <property type="match status" value="1"/>
</dbReference>
<dbReference type="InterPro" id="IPR036661">
    <property type="entry name" value="Luciferase-like_sf"/>
</dbReference>
<name>A0A840EWQ0_9ACTN</name>
<reference evidence="3 4" key="1">
    <citation type="submission" date="2020-08" db="EMBL/GenBank/DDBJ databases">
        <title>Sequencing the genomes of 1000 actinobacteria strains.</title>
        <authorList>
            <person name="Klenk H.-P."/>
        </authorList>
    </citation>
    <scope>NUCLEOTIDE SEQUENCE [LARGE SCALE GENOMIC DNA]</scope>
    <source>
        <strain evidence="3 4">DSM 45298</strain>
    </source>
</reference>
<sequence>MTRIGISAYDLPVRDFVALAQAADEAGVHSLWLGEHVFNPGQYASAHPGANTAQHHIGPVVHPTTHLLDPTATLAAAAMVTTRIQLGTAVLVLPLRHPLLVGRALATLDELAPGRIVLGVGAGWLREEFTALDVDFADRGRRLRESVSILRSCLGGGFVEHHGTVFDFDALQMVEKPVHVPLIVGGNGPVALRRAATLGDGWFSSGSLDLDESVALRDSLVELLAERGRSEDDFEIVIRPKHADVDVVRAHAEAGLRHVVVWADQVWDAEDPRSVQIEKLREFLAEVED</sequence>
<organism evidence="3 4">
    <name type="scientific">Gordonia humi</name>
    <dbReference type="NCBI Taxonomy" id="686429"/>
    <lineage>
        <taxon>Bacteria</taxon>
        <taxon>Bacillati</taxon>
        <taxon>Actinomycetota</taxon>
        <taxon>Actinomycetes</taxon>
        <taxon>Mycobacteriales</taxon>
        <taxon>Gordoniaceae</taxon>
        <taxon>Gordonia</taxon>
    </lineage>
</organism>
<dbReference type="AlphaFoldDB" id="A0A840EWQ0"/>
<comment type="caution">
    <text evidence="3">The sequence shown here is derived from an EMBL/GenBank/DDBJ whole genome shotgun (WGS) entry which is preliminary data.</text>
</comment>
<dbReference type="Gene3D" id="3.20.20.30">
    <property type="entry name" value="Luciferase-like domain"/>
    <property type="match status" value="1"/>
</dbReference>
<keyword evidence="4" id="KW-1185">Reference proteome</keyword>
<dbReference type="Pfam" id="PF00296">
    <property type="entry name" value="Bac_luciferase"/>
    <property type="match status" value="1"/>
</dbReference>
<dbReference type="EMBL" id="JACIFP010000001">
    <property type="protein sequence ID" value="MBB4134246.1"/>
    <property type="molecule type" value="Genomic_DNA"/>
</dbReference>
<evidence type="ECO:0000259" key="2">
    <source>
        <dbReference type="Pfam" id="PF00296"/>
    </source>
</evidence>
<dbReference type="PANTHER" id="PTHR43244:SF1">
    <property type="entry name" value="5,10-METHYLENETETRAHYDROMETHANOPTERIN REDUCTASE"/>
    <property type="match status" value="1"/>
</dbReference>
<evidence type="ECO:0000313" key="3">
    <source>
        <dbReference type="EMBL" id="MBB4134246.1"/>
    </source>
</evidence>
<dbReference type="InterPro" id="IPR019921">
    <property type="entry name" value="Lucif-like_OxRdtase_Rv2161c"/>
</dbReference>
<evidence type="ECO:0000313" key="4">
    <source>
        <dbReference type="Proteomes" id="UP000551501"/>
    </source>
</evidence>
<gene>
    <name evidence="3" type="ORF">BKA16_000798</name>
</gene>
<dbReference type="Proteomes" id="UP000551501">
    <property type="component" value="Unassembled WGS sequence"/>
</dbReference>
<dbReference type="GO" id="GO:0016705">
    <property type="term" value="F:oxidoreductase activity, acting on paired donors, with incorporation or reduction of molecular oxygen"/>
    <property type="evidence" value="ECO:0007669"/>
    <property type="project" value="InterPro"/>
</dbReference>
<dbReference type="InterPro" id="IPR011251">
    <property type="entry name" value="Luciferase-like_dom"/>
</dbReference>
<proteinExistence type="predicted"/>
<dbReference type="PANTHER" id="PTHR43244">
    <property type="match status" value="1"/>
</dbReference>
<protein>
    <submittedName>
        <fullName evidence="3">Putative F420-dependent oxidoreductase</fullName>
    </submittedName>
</protein>
<dbReference type="RefSeq" id="WP_183369444.1">
    <property type="nucleotide sequence ID" value="NZ_BAABHL010000128.1"/>
</dbReference>
<evidence type="ECO:0000256" key="1">
    <source>
        <dbReference type="ARBA" id="ARBA00023002"/>
    </source>
</evidence>
<accession>A0A840EWQ0</accession>
<feature type="domain" description="Luciferase-like" evidence="2">
    <location>
        <begin position="12"/>
        <end position="263"/>
    </location>
</feature>
<dbReference type="InterPro" id="IPR050564">
    <property type="entry name" value="F420-G6PD/mer"/>
</dbReference>